<dbReference type="RefSeq" id="WP_147075293.1">
    <property type="nucleotide sequence ID" value="NZ_BJXL01000020.1"/>
</dbReference>
<evidence type="ECO:0000259" key="2">
    <source>
        <dbReference type="Pfam" id="PF17131"/>
    </source>
</evidence>
<feature type="domain" description="Uncharacterized protein TP-0789" evidence="2">
    <location>
        <begin position="63"/>
        <end position="239"/>
    </location>
</feature>
<dbReference type="AlphaFoldDB" id="A0A511QZH2"/>
<dbReference type="InterPro" id="IPR033399">
    <property type="entry name" value="TP_0789-like"/>
</dbReference>
<dbReference type="Pfam" id="PF17131">
    <property type="entry name" value="LolA_like"/>
    <property type="match status" value="1"/>
</dbReference>
<dbReference type="SUPFAM" id="SSF89392">
    <property type="entry name" value="Prokaryotic lipoproteins and lipoprotein localization factors"/>
    <property type="match status" value="1"/>
</dbReference>
<gene>
    <name evidence="3" type="ORF">MHY01S_09410</name>
</gene>
<dbReference type="Gene3D" id="2.50.20.10">
    <property type="entry name" value="Lipoprotein localisation LolA/LolB/LppX"/>
    <property type="match status" value="1"/>
</dbReference>
<dbReference type="CDD" id="cd16329">
    <property type="entry name" value="LolA_like"/>
    <property type="match status" value="1"/>
</dbReference>
<evidence type="ECO:0000256" key="1">
    <source>
        <dbReference type="SAM" id="SignalP"/>
    </source>
</evidence>
<name>A0A511QZH2_9DEIN</name>
<dbReference type="OrthoDB" id="9803781at2"/>
<dbReference type="InterPro" id="IPR029046">
    <property type="entry name" value="LolA/LolB/LppX"/>
</dbReference>
<proteinExistence type="predicted"/>
<dbReference type="Proteomes" id="UP000321197">
    <property type="component" value="Unassembled WGS sequence"/>
</dbReference>
<feature type="chain" id="PRO_5021864597" description="Uncharacterized protein TP-0789 domain-containing protein" evidence="1">
    <location>
        <begin position="19"/>
        <end position="242"/>
    </location>
</feature>
<feature type="signal peptide" evidence="1">
    <location>
        <begin position="1"/>
        <end position="18"/>
    </location>
</feature>
<reference evidence="3 4" key="1">
    <citation type="submission" date="2019-07" db="EMBL/GenBank/DDBJ databases">
        <title>Whole genome shotgun sequence of Meiothermus hypogaeus NBRC 106114.</title>
        <authorList>
            <person name="Hosoyama A."/>
            <person name="Uohara A."/>
            <person name="Ohji S."/>
            <person name="Ichikawa N."/>
        </authorList>
    </citation>
    <scope>NUCLEOTIDE SEQUENCE [LARGE SCALE GENOMIC DNA]</scope>
    <source>
        <strain evidence="3 4">NBRC 106114</strain>
    </source>
</reference>
<organism evidence="3 4">
    <name type="scientific">Meiothermus hypogaeus NBRC 106114</name>
    <dbReference type="NCBI Taxonomy" id="1227553"/>
    <lineage>
        <taxon>Bacteria</taxon>
        <taxon>Thermotogati</taxon>
        <taxon>Deinococcota</taxon>
        <taxon>Deinococci</taxon>
        <taxon>Thermales</taxon>
        <taxon>Thermaceae</taxon>
        <taxon>Meiothermus</taxon>
    </lineage>
</organism>
<dbReference type="EMBL" id="BJXL01000020">
    <property type="protein sequence ID" value="GEM82775.1"/>
    <property type="molecule type" value="Genomic_DNA"/>
</dbReference>
<evidence type="ECO:0000313" key="3">
    <source>
        <dbReference type="EMBL" id="GEM82775.1"/>
    </source>
</evidence>
<comment type="caution">
    <text evidence="3">The sequence shown here is derived from an EMBL/GenBank/DDBJ whole genome shotgun (WGS) entry which is preliminary data.</text>
</comment>
<keyword evidence="1" id="KW-0732">Signal</keyword>
<sequence>MKLRLWLLGLLCLGLGSAATDPQAVLKAIVDNQRGGSVRATLTLSVTRPDRQTQYVLEVASDGNERAITWVKAPPREAGQAFLRVGDNIQIYNPTLKRILRLPPSGRSDSFLGSDLSYSDLTGRDLEQDFTASISAETEGGITLELVPKPQAPTPYGKLVLQASKPGFVPREVLYYDQRGQAVRKITFAQFAQVGGRSFPTQTTVEDLLRTGHRTSVVYSNYRFGQAIPESCFSVRALEAGC</sequence>
<evidence type="ECO:0000313" key="4">
    <source>
        <dbReference type="Proteomes" id="UP000321197"/>
    </source>
</evidence>
<protein>
    <recommendedName>
        <fullName evidence="2">Uncharacterized protein TP-0789 domain-containing protein</fullName>
    </recommendedName>
</protein>
<accession>A0A511QZH2</accession>